<proteinExistence type="predicted"/>
<evidence type="ECO:0000313" key="8">
    <source>
        <dbReference type="EMBL" id="KAL2058342.1"/>
    </source>
</evidence>
<dbReference type="PANTHER" id="PTHR43549">
    <property type="entry name" value="MULTIDRUG RESISTANCE PROTEIN YPNP-RELATED"/>
    <property type="match status" value="1"/>
</dbReference>
<evidence type="ECO:0000256" key="1">
    <source>
        <dbReference type="ARBA" id="ARBA00004651"/>
    </source>
</evidence>
<dbReference type="InterPro" id="IPR052031">
    <property type="entry name" value="Membrane_Transporter-Flippase"/>
</dbReference>
<evidence type="ECO:0000256" key="2">
    <source>
        <dbReference type="ARBA" id="ARBA00022448"/>
    </source>
</evidence>
<feature type="transmembrane region" description="Helical" evidence="7">
    <location>
        <begin position="182"/>
        <end position="200"/>
    </location>
</feature>
<evidence type="ECO:0000256" key="4">
    <source>
        <dbReference type="ARBA" id="ARBA00022692"/>
    </source>
</evidence>
<evidence type="ECO:0000256" key="7">
    <source>
        <dbReference type="SAM" id="Phobius"/>
    </source>
</evidence>
<accession>A0ABR4BKK4</accession>
<sequence length="219" mass="24972">MTSAPAGLMYFIYIATKMQRQSRNLGDPARPGIKAFKVLARPSAYTFMESAIRNSLYLWLVSRIISLGKNYGTAWGVFNTIRWGLVMVPVQALEASTLTFVGHNWGRWRARVGIHMRKPKASRRDLTEIVHPAFISCIIALIVEVPICVCLSLRGMESFAYHLSGSTDVALITKKMWKNIDWCYIFYAVQYQLAAILLATNPRWYLYQVLGSNFLWILP</sequence>
<keyword evidence="2" id="KW-0813">Transport</keyword>
<evidence type="ECO:0000256" key="5">
    <source>
        <dbReference type="ARBA" id="ARBA00022989"/>
    </source>
</evidence>
<name>A0ABR4BKK4_9LECA</name>
<keyword evidence="3" id="KW-1003">Cell membrane</keyword>
<dbReference type="EMBL" id="JBHFEH010000002">
    <property type="protein sequence ID" value="KAL2058342.1"/>
    <property type="molecule type" value="Genomic_DNA"/>
</dbReference>
<comment type="caution">
    <text evidence="8">The sequence shown here is derived from an EMBL/GenBank/DDBJ whole genome shotgun (WGS) entry which is preliminary data.</text>
</comment>
<evidence type="ECO:0000256" key="3">
    <source>
        <dbReference type="ARBA" id="ARBA00022475"/>
    </source>
</evidence>
<keyword evidence="6 7" id="KW-0472">Membrane</keyword>
<dbReference type="Proteomes" id="UP001590951">
    <property type="component" value="Unassembled WGS sequence"/>
</dbReference>
<gene>
    <name evidence="8" type="ORF">ABVK25_001070</name>
</gene>
<keyword evidence="5 7" id="KW-1133">Transmembrane helix</keyword>
<evidence type="ECO:0000256" key="6">
    <source>
        <dbReference type="ARBA" id="ARBA00023136"/>
    </source>
</evidence>
<feature type="transmembrane region" description="Helical" evidence="7">
    <location>
        <begin position="129"/>
        <end position="153"/>
    </location>
</feature>
<keyword evidence="4 7" id="KW-0812">Transmembrane</keyword>
<dbReference type="PANTHER" id="PTHR43549:SF2">
    <property type="entry name" value="MULTIDRUG RESISTANCE PROTEIN NORM-RELATED"/>
    <property type="match status" value="1"/>
</dbReference>
<comment type="subcellular location">
    <subcellularLocation>
        <location evidence="1">Cell membrane</location>
        <topology evidence="1">Multi-pass membrane protein</topology>
    </subcellularLocation>
</comment>
<keyword evidence="9" id="KW-1185">Reference proteome</keyword>
<protein>
    <submittedName>
        <fullName evidence="8">Uncharacterized protein</fullName>
    </submittedName>
</protein>
<reference evidence="8 9" key="1">
    <citation type="submission" date="2024-09" db="EMBL/GenBank/DDBJ databases">
        <title>Rethinking Asexuality: The Enigmatic Case of Functional Sexual Genes in Lepraria (Stereocaulaceae).</title>
        <authorList>
            <person name="Doellman M."/>
            <person name="Sun Y."/>
            <person name="Barcenas-Pena A."/>
            <person name="Lumbsch H.T."/>
            <person name="Grewe F."/>
        </authorList>
    </citation>
    <scope>NUCLEOTIDE SEQUENCE [LARGE SCALE GENOMIC DNA]</scope>
    <source>
        <strain evidence="8 9">Grewe 0041</strain>
    </source>
</reference>
<organism evidence="8 9">
    <name type="scientific">Lepraria finkii</name>
    <dbReference type="NCBI Taxonomy" id="1340010"/>
    <lineage>
        <taxon>Eukaryota</taxon>
        <taxon>Fungi</taxon>
        <taxon>Dikarya</taxon>
        <taxon>Ascomycota</taxon>
        <taxon>Pezizomycotina</taxon>
        <taxon>Lecanoromycetes</taxon>
        <taxon>OSLEUM clade</taxon>
        <taxon>Lecanoromycetidae</taxon>
        <taxon>Lecanorales</taxon>
        <taxon>Lecanorineae</taxon>
        <taxon>Stereocaulaceae</taxon>
        <taxon>Lepraria</taxon>
    </lineage>
</organism>
<evidence type="ECO:0000313" key="9">
    <source>
        <dbReference type="Proteomes" id="UP001590951"/>
    </source>
</evidence>